<dbReference type="SUPFAM" id="SSF50998">
    <property type="entry name" value="Quinoprotein alcohol dehydrogenase-like"/>
    <property type="match status" value="2"/>
</dbReference>
<accession>A0ABU0X8S5</accession>
<keyword evidence="3" id="KW-1185">Reference proteome</keyword>
<organism evidence="2 3">
    <name type="scientific">Saccharothrix yanglingensis</name>
    <dbReference type="NCBI Taxonomy" id="659496"/>
    <lineage>
        <taxon>Bacteria</taxon>
        <taxon>Bacillati</taxon>
        <taxon>Actinomycetota</taxon>
        <taxon>Actinomycetes</taxon>
        <taxon>Pseudonocardiales</taxon>
        <taxon>Pseudonocardiaceae</taxon>
        <taxon>Saccharothrix</taxon>
    </lineage>
</organism>
<dbReference type="InterPro" id="IPR015943">
    <property type="entry name" value="WD40/YVTN_repeat-like_dom_sf"/>
</dbReference>
<feature type="domain" description="Pyrrolo-quinoline quinone repeat" evidence="1">
    <location>
        <begin position="69"/>
        <end position="297"/>
    </location>
</feature>
<dbReference type="Gene3D" id="2.130.10.10">
    <property type="entry name" value="YVTN repeat-like/Quinoprotein amine dehydrogenase"/>
    <property type="match status" value="1"/>
</dbReference>
<dbReference type="PANTHER" id="PTHR34512:SF30">
    <property type="entry name" value="OUTER MEMBRANE PROTEIN ASSEMBLY FACTOR BAMB"/>
    <property type="match status" value="1"/>
</dbReference>
<dbReference type="EMBL" id="NSDM01000019">
    <property type="protein sequence ID" value="MDQ2588447.1"/>
    <property type="molecule type" value="Genomic_DNA"/>
</dbReference>
<evidence type="ECO:0000313" key="2">
    <source>
        <dbReference type="EMBL" id="MDQ2588447.1"/>
    </source>
</evidence>
<evidence type="ECO:0000259" key="1">
    <source>
        <dbReference type="Pfam" id="PF13360"/>
    </source>
</evidence>
<name>A0ABU0X8S5_9PSEU</name>
<reference evidence="2 3" key="1">
    <citation type="submission" date="2017-06" db="EMBL/GenBank/DDBJ databases">
        <title>Cultured bacterium strain Saccharothrix yanglingensis Hhs.015.</title>
        <authorList>
            <person name="Xia Y."/>
        </authorList>
    </citation>
    <scope>NUCLEOTIDE SEQUENCE [LARGE SCALE GENOMIC DNA]</scope>
    <source>
        <strain evidence="2 3">Hhs.015</strain>
    </source>
</reference>
<dbReference type="Pfam" id="PF13360">
    <property type="entry name" value="PQQ_2"/>
    <property type="match status" value="1"/>
</dbReference>
<dbReference type="InterPro" id="IPR002372">
    <property type="entry name" value="PQQ_rpt_dom"/>
</dbReference>
<comment type="caution">
    <text evidence="2">The sequence shown here is derived from an EMBL/GenBank/DDBJ whole genome shotgun (WGS) entry which is preliminary data.</text>
</comment>
<dbReference type="Proteomes" id="UP001225605">
    <property type="component" value="Unassembled WGS sequence"/>
</dbReference>
<dbReference type="InterPro" id="IPR011047">
    <property type="entry name" value="Quinoprotein_ADH-like_sf"/>
</dbReference>
<protein>
    <recommendedName>
        <fullName evidence="1">Pyrrolo-quinoline quinone repeat domain-containing protein</fullName>
    </recommendedName>
</protein>
<dbReference type="Gene3D" id="2.140.10.10">
    <property type="entry name" value="Quinoprotein alcohol dehydrogenase-like superfamily"/>
    <property type="match status" value="1"/>
</dbReference>
<sequence>MARPAAGRNATEVGHGVDRRPGRRVRVFTRCAVWWTAWMTTTPLWRRPLHQRVDRLAVADDAVVVHERNTRLVRVAPDSGAATWDVPVGPWPRELVVAEDRCLVLPAAPPHLLCLDLATGHVVWRADVPDHTGNLVVADGAVLVGGWRGYTPVLAFDLATGRPLWRDDRPATRPLAVDDAVVLGDPGGDLVRSVGARDGATRVRWTLPAPLPTGDGAVFARAGADVVARCAGDLLARLAPDGGLDFARLPATPLSATSPSGGLLPVAPIVLGDLLWLPEWPTGCTALDARTGEVAWRIDPGAPVTSVLPHRGVHLVASGVVRSVGADGRVLGRTWTGEHVTALHRLGDDVLAVGRSALSRLRGPWPGADPPAPQVVR</sequence>
<evidence type="ECO:0000313" key="3">
    <source>
        <dbReference type="Proteomes" id="UP001225605"/>
    </source>
</evidence>
<dbReference type="PANTHER" id="PTHR34512">
    <property type="entry name" value="CELL SURFACE PROTEIN"/>
    <property type="match status" value="1"/>
</dbReference>
<proteinExistence type="predicted"/>
<gene>
    <name evidence="2" type="ORF">CKY47_31735</name>
</gene>